<evidence type="ECO:0008006" key="4">
    <source>
        <dbReference type="Google" id="ProtNLM"/>
    </source>
</evidence>
<comment type="caution">
    <text evidence="2">The sequence shown here is derived from an EMBL/GenBank/DDBJ whole genome shotgun (WGS) entry which is preliminary data.</text>
</comment>
<organism evidence="2 3">
    <name type="scientific">Clohesyomyces aquaticus</name>
    <dbReference type="NCBI Taxonomy" id="1231657"/>
    <lineage>
        <taxon>Eukaryota</taxon>
        <taxon>Fungi</taxon>
        <taxon>Dikarya</taxon>
        <taxon>Ascomycota</taxon>
        <taxon>Pezizomycotina</taxon>
        <taxon>Dothideomycetes</taxon>
        <taxon>Pleosporomycetidae</taxon>
        <taxon>Pleosporales</taxon>
        <taxon>Lindgomycetaceae</taxon>
        <taxon>Clohesyomyces</taxon>
    </lineage>
</organism>
<keyword evidence="1" id="KW-0732">Signal</keyword>
<name>A0A1Y1Z603_9PLEO</name>
<dbReference type="OrthoDB" id="2349272at2759"/>
<dbReference type="AlphaFoldDB" id="A0A1Y1Z603"/>
<proteinExistence type="predicted"/>
<accession>A0A1Y1Z603</accession>
<dbReference type="EMBL" id="MCFA01000123">
    <property type="protein sequence ID" value="ORY05681.1"/>
    <property type="molecule type" value="Genomic_DNA"/>
</dbReference>
<evidence type="ECO:0000313" key="3">
    <source>
        <dbReference type="Proteomes" id="UP000193144"/>
    </source>
</evidence>
<feature type="signal peptide" evidence="1">
    <location>
        <begin position="1"/>
        <end position="18"/>
    </location>
</feature>
<sequence length="205" mass="20976">MLFKSTVLIAGTIALASAAPVARASITAATIEAITPATASCVGAPFPQECRDATQAAGPIASSFQKYGISTAGEQAALLALMLYETDGFKYNKNHTPGIPGQGTRNMQSPALNLKYASSLFDAATVQQASAAGPDAVYTLLAGDNESFGSAAWFLNTQCSPGIRQGLASGTAVGWSAFLSQCVYTPDSEGRNAVWSAAIKAVQGS</sequence>
<reference evidence="2 3" key="1">
    <citation type="submission" date="2016-07" db="EMBL/GenBank/DDBJ databases">
        <title>Pervasive Adenine N6-methylation of Active Genes in Fungi.</title>
        <authorList>
            <consortium name="DOE Joint Genome Institute"/>
            <person name="Mondo S.J."/>
            <person name="Dannebaum R.O."/>
            <person name="Kuo R.C."/>
            <person name="Labutti K."/>
            <person name="Haridas S."/>
            <person name="Kuo A."/>
            <person name="Salamov A."/>
            <person name="Ahrendt S.R."/>
            <person name="Lipzen A."/>
            <person name="Sullivan W."/>
            <person name="Andreopoulos W.B."/>
            <person name="Clum A."/>
            <person name="Lindquist E."/>
            <person name="Daum C."/>
            <person name="Ramamoorthy G.K."/>
            <person name="Gryganskyi A."/>
            <person name="Culley D."/>
            <person name="Magnuson J.K."/>
            <person name="James T.Y."/>
            <person name="O'Malley M.A."/>
            <person name="Stajich J.E."/>
            <person name="Spatafora J.W."/>
            <person name="Visel A."/>
            <person name="Grigoriev I.V."/>
        </authorList>
    </citation>
    <scope>NUCLEOTIDE SEQUENCE [LARGE SCALE GENOMIC DNA]</scope>
    <source>
        <strain evidence="2 3">CBS 115471</strain>
    </source>
</reference>
<evidence type="ECO:0000313" key="2">
    <source>
        <dbReference type="EMBL" id="ORY05681.1"/>
    </source>
</evidence>
<dbReference type="Proteomes" id="UP000193144">
    <property type="component" value="Unassembled WGS sequence"/>
</dbReference>
<gene>
    <name evidence="2" type="ORF">BCR34DRAFT_43475</name>
</gene>
<protein>
    <recommendedName>
        <fullName evidence="4">Lysozyme-like domain-containing protein</fullName>
    </recommendedName>
</protein>
<keyword evidence="3" id="KW-1185">Reference proteome</keyword>
<feature type="chain" id="PRO_5012982796" description="Lysozyme-like domain-containing protein" evidence="1">
    <location>
        <begin position="19"/>
        <end position="205"/>
    </location>
</feature>
<evidence type="ECO:0000256" key="1">
    <source>
        <dbReference type="SAM" id="SignalP"/>
    </source>
</evidence>